<dbReference type="InterPro" id="IPR003680">
    <property type="entry name" value="Flavodoxin_fold"/>
</dbReference>
<evidence type="ECO:0000256" key="6">
    <source>
        <dbReference type="ARBA" id="ARBA00048542"/>
    </source>
</evidence>
<keyword evidence="1" id="KW-0285">Flavoprotein</keyword>
<dbReference type="EC" id="1.7.1.17" evidence="5"/>
<keyword evidence="2" id="KW-0288">FMN</keyword>
<dbReference type="Pfam" id="PF02525">
    <property type="entry name" value="Flavodoxin_2"/>
    <property type="match status" value="1"/>
</dbReference>
<comment type="caution">
    <text evidence="8">The sequence shown here is derived from an EMBL/GenBank/DDBJ whole genome shotgun (WGS) entry which is preliminary data.</text>
</comment>
<dbReference type="Gene3D" id="3.40.50.360">
    <property type="match status" value="1"/>
</dbReference>
<evidence type="ECO:0000313" key="8">
    <source>
        <dbReference type="EMBL" id="KOO22380.1"/>
    </source>
</evidence>
<dbReference type="InterPro" id="IPR050104">
    <property type="entry name" value="FMN-dep_NADH:Q_OxRdtase_AzoR1"/>
</dbReference>
<keyword evidence="9" id="KW-1185">Reference proteome</keyword>
<proteinExistence type="inferred from homology"/>
<dbReference type="InterPro" id="IPR029039">
    <property type="entry name" value="Flavoprotein-like_sf"/>
</dbReference>
<organism evidence="8 9">
    <name type="scientific">Chrysochromulina tobinii</name>
    <dbReference type="NCBI Taxonomy" id="1460289"/>
    <lineage>
        <taxon>Eukaryota</taxon>
        <taxon>Haptista</taxon>
        <taxon>Haptophyta</taxon>
        <taxon>Prymnesiophyceae</taxon>
        <taxon>Prymnesiales</taxon>
        <taxon>Chrysochromulinaceae</taxon>
        <taxon>Chrysochromulina</taxon>
    </lineage>
</organism>
<dbReference type="AlphaFoldDB" id="A0A0M0J7D0"/>
<reference evidence="9" key="1">
    <citation type="journal article" date="2015" name="PLoS Genet.">
        <title>Genome Sequence and Transcriptome Analyses of Chrysochromulina tobin: Metabolic Tools for Enhanced Algal Fitness in the Prominent Order Prymnesiales (Haptophyceae).</title>
        <authorList>
            <person name="Hovde B.T."/>
            <person name="Deodato C.R."/>
            <person name="Hunsperger H.M."/>
            <person name="Ryken S.A."/>
            <person name="Yost W."/>
            <person name="Jha R.K."/>
            <person name="Patterson J."/>
            <person name="Monnat R.J. Jr."/>
            <person name="Barlow S.B."/>
            <person name="Starkenburg S.R."/>
            <person name="Cattolico R.A."/>
        </authorList>
    </citation>
    <scope>NUCLEOTIDE SEQUENCE</scope>
    <source>
        <strain evidence="9">CCMP291</strain>
    </source>
</reference>
<dbReference type="EMBL" id="JWZX01003282">
    <property type="protein sequence ID" value="KOO22380.1"/>
    <property type="molecule type" value="Genomic_DNA"/>
</dbReference>
<keyword evidence="3" id="KW-0560">Oxidoreductase</keyword>
<evidence type="ECO:0000256" key="5">
    <source>
        <dbReference type="ARBA" id="ARBA00024061"/>
    </source>
</evidence>
<evidence type="ECO:0000256" key="4">
    <source>
        <dbReference type="ARBA" id="ARBA00023027"/>
    </source>
</evidence>
<accession>A0A0M0J7D0</accession>
<dbReference type="Proteomes" id="UP000037460">
    <property type="component" value="Unassembled WGS sequence"/>
</dbReference>
<feature type="domain" description="Flavodoxin-like fold" evidence="7">
    <location>
        <begin position="3"/>
        <end position="193"/>
    </location>
</feature>
<gene>
    <name evidence="8" type="ORF">Ctob_007649</name>
</gene>
<comment type="catalytic activity">
    <reaction evidence="6">
        <text>N,N-dimethyl-1,4-phenylenediamine + anthranilate + 2 NAD(+) = 2-(4-dimethylaminophenyl)diazenylbenzoate + 2 NADH + 2 H(+)</text>
        <dbReference type="Rhea" id="RHEA:55872"/>
        <dbReference type="ChEBI" id="CHEBI:15378"/>
        <dbReference type="ChEBI" id="CHEBI:15783"/>
        <dbReference type="ChEBI" id="CHEBI:16567"/>
        <dbReference type="ChEBI" id="CHEBI:57540"/>
        <dbReference type="ChEBI" id="CHEBI:57945"/>
        <dbReference type="ChEBI" id="CHEBI:71579"/>
        <dbReference type="EC" id="1.7.1.17"/>
    </reaction>
    <physiologicalReaction direction="right-to-left" evidence="6">
        <dbReference type="Rhea" id="RHEA:55874"/>
    </physiologicalReaction>
</comment>
<sequence>MPKNVLVLKCSVKSEGGASNKLIARVLAKLNAGSDAVVVTTHDLGTDSLPPINGAFCAAMWSPEKSPEQAETLAKAMAFIEDLRAADVVVIGCPIYNFGPAATLKSFFDMVVMNNVTFKYVDGAPVGTLPEGKKAIICYSSAGTPVGGPSDFASGWLKHILGFIGIKDSTIVGVGCSAYPGQEDRDKQEEEQIAAL</sequence>
<keyword evidence="4" id="KW-0520">NAD</keyword>
<evidence type="ECO:0000256" key="3">
    <source>
        <dbReference type="ARBA" id="ARBA00023002"/>
    </source>
</evidence>
<dbReference type="SUPFAM" id="SSF52218">
    <property type="entry name" value="Flavoproteins"/>
    <property type="match status" value="1"/>
</dbReference>
<evidence type="ECO:0000256" key="2">
    <source>
        <dbReference type="ARBA" id="ARBA00022643"/>
    </source>
</evidence>
<dbReference type="PANTHER" id="PTHR43741">
    <property type="entry name" value="FMN-DEPENDENT NADH-AZOREDUCTASE 1"/>
    <property type="match status" value="1"/>
</dbReference>
<evidence type="ECO:0000256" key="1">
    <source>
        <dbReference type="ARBA" id="ARBA00022630"/>
    </source>
</evidence>
<name>A0A0M0J7D0_9EUKA</name>
<dbReference type="HAMAP" id="MF_01216">
    <property type="entry name" value="Azoreductase_type1"/>
    <property type="match status" value="1"/>
</dbReference>
<dbReference type="GO" id="GO:0016655">
    <property type="term" value="F:oxidoreductase activity, acting on NAD(P)H, quinone or similar compound as acceptor"/>
    <property type="evidence" value="ECO:0007669"/>
    <property type="project" value="InterPro"/>
</dbReference>
<dbReference type="InterPro" id="IPR023048">
    <property type="entry name" value="NADH:quinone_OxRdtase_FMN_depd"/>
</dbReference>
<dbReference type="PANTHER" id="PTHR43741:SF4">
    <property type="entry name" value="FMN-DEPENDENT NADH:QUINONE OXIDOREDUCTASE"/>
    <property type="match status" value="1"/>
</dbReference>
<dbReference type="GO" id="GO:0010181">
    <property type="term" value="F:FMN binding"/>
    <property type="evidence" value="ECO:0007669"/>
    <property type="project" value="InterPro"/>
</dbReference>
<evidence type="ECO:0000313" key="9">
    <source>
        <dbReference type="Proteomes" id="UP000037460"/>
    </source>
</evidence>
<evidence type="ECO:0000259" key="7">
    <source>
        <dbReference type="Pfam" id="PF02525"/>
    </source>
</evidence>
<protein>
    <recommendedName>
        <fullName evidence="5">FMN-dependent NADH-azoreductase</fullName>
        <ecNumber evidence="5">1.7.1.17</ecNumber>
    </recommendedName>
</protein>
<dbReference type="OrthoDB" id="26889at2759"/>